<dbReference type="AlphaFoldDB" id="A0AAP0SCR8"/>
<evidence type="ECO:0000256" key="2">
    <source>
        <dbReference type="SAM" id="MobiDB-lite"/>
    </source>
</evidence>
<feature type="compositionally biased region" description="Gly residues" evidence="2">
    <location>
        <begin position="112"/>
        <end position="121"/>
    </location>
</feature>
<reference evidence="3 4" key="1">
    <citation type="journal article" date="2024" name="Plant J.">
        <title>Genome sequences and population genomics reveal climatic adaptation and genomic divergence between two closely related sweetgum species.</title>
        <authorList>
            <person name="Xu W.Q."/>
            <person name="Ren C.Q."/>
            <person name="Zhang X.Y."/>
            <person name="Comes H.P."/>
            <person name="Liu X.H."/>
            <person name="Li Y.G."/>
            <person name="Kettle C.J."/>
            <person name="Jalonen R."/>
            <person name="Gaisberger H."/>
            <person name="Ma Y.Z."/>
            <person name="Qiu Y.X."/>
        </authorList>
    </citation>
    <scope>NUCLEOTIDE SEQUENCE [LARGE SCALE GENOMIC DNA]</scope>
    <source>
        <strain evidence="3">Hangzhou</strain>
    </source>
</reference>
<sequence>MEPNDSRLSSYYHHHHQSPTTVTTTPTTTVTTTSPTNGLLPNTHPTSEGPPMAYPHSVPSAVSSPLETVRRKRGRPRKYGTPEQALAAKKTTSSSPSSSSVQVSPKKKDPSLGGGGGGGGSSSKKSQLAALGNAGQGFTPHIITVAAGELS</sequence>
<keyword evidence="1" id="KW-0804">Transcription</keyword>
<dbReference type="GO" id="GO:0003680">
    <property type="term" value="F:minor groove of adenine-thymine-rich DNA binding"/>
    <property type="evidence" value="ECO:0007669"/>
    <property type="project" value="UniProtKB-UniRule"/>
</dbReference>
<keyword evidence="1" id="KW-0805">Transcription regulation</keyword>
<dbReference type="EMBL" id="JBBPBK010000001">
    <property type="protein sequence ID" value="KAK9291604.1"/>
    <property type="molecule type" value="Genomic_DNA"/>
</dbReference>
<protein>
    <recommendedName>
        <fullName evidence="1">AT-hook motif nuclear-localized protein</fullName>
    </recommendedName>
</protein>
<evidence type="ECO:0000313" key="3">
    <source>
        <dbReference type="EMBL" id="KAK9291604.1"/>
    </source>
</evidence>
<evidence type="ECO:0000256" key="1">
    <source>
        <dbReference type="RuleBase" id="RU367031"/>
    </source>
</evidence>
<comment type="domain">
    <text evidence="1">The PPC domain mediates interactions between AHL proteins.</text>
</comment>
<dbReference type="InterPro" id="IPR039605">
    <property type="entry name" value="AHL"/>
</dbReference>
<keyword evidence="4" id="KW-1185">Reference proteome</keyword>
<feature type="region of interest" description="Disordered" evidence="2">
    <location>
        <begin position="1"/>
        <end position="139"/>
    </location>
</feature>
<feature type="compositionally biased region" description="Low complexity" evidence="2">
    <location>
        <begin position="89"/>
        <end position="104"/>
    </location>
</feature>
<comment type="function">
    <text evidence="1">Transcription factor that specifically binds AT-rich DNA sequences related to the nuclear matrix attachment regions (MARs).</text>
</comment>
<dbReference type="PANTHER" id="PTHR31500:SF68">
    <property type="entry name" value="AT-HOOK MOTIF NUCLEAR-LOCALIZED PROTEIN 14"/>
    <property type="match status" value="1"/>
</dbReference>
<accession>A0AAP0SCR8</accession>
<name>A0AAP0SCR8_LIQFO</name>
<evidence type="ECO:0000313" key="4">
    <source>
        <dbReference type="Proteomes" id="UP001415857"/>
    </source>
</evidence>
<keyword evidence="1" id="KW-0539">Nucleus</keyword>
<organism evidence="3 4">
    <name type="scientific">Liquidambar formosana</name>
    <name type="common">Formosan gum</name>
    <dbReference type="NCBI Taxonomy" id="63359"/>
    <lineage>
        <taxon>Eukaryota</taxon>
        <taxon>Viridiplantae</taxon>
        <taxon>Streptophyta</taxon>
        <taxon>Embryophyta</taxon>
        <taxon>Tracheophyta</taxon>
        <taxon>Spermatophyta</taxon>
        <taxon>Magnoliopsida</taxon>
        <taxon>eudicotyledons</taxon>
        <taxon>Gunneridae</taxon>
        <taxon>Pentapetalae</taxon>
        <taxon>Saxifragales</taxon>
        <taxon>Altingiaceae</taxon>
        <taxon>Liquidambar</taxon>
    </lineage>
</organism>
<comment type="subcellular location">
    <subcellularLocation>
        <location evidence="1">Nucleus</location>
    </subcellularLocation>
</comment>
<dbReference type="PANTHER" id="PTHR31500">
    <property type="entry name" value="AT-HOOK MOTIF NUCLEAR-LOCALIZED PROTEIN 9"/>
    <property type="match status" value="1"/>
</dbReference>
<proteinExistence type="predicted"/>
<feature type="compositionally biased region" description="Low complexity" evidence="2">
    <location>
        <begin position="18"/>
        <end position="36"/>
    </location>
</feature>
<feature type="compositionally biased region" description="Polar residues" evidence="2">
    <location>
        <begin position="37"/>
        <end position="46"/>
    </location>
</feature>
<dbReference type="GO" id="GO:0005634">
    <property type="term" value="C:nucleus"/>
    <property type="evidence" value="ECO:0007669"/>
    <property type="project" value="UniProtKB-SubCell"/>
</dbReference>
<keyword evidence="1" id="KW-0238">DNA-binding</keyword>
<comment type="caution">
    <text evidence="3">The sequence shown here is derived from an EMBL/GenBank/DDBJ whole genome shotgun (WGS) entry which is preliminary data.</text>
</comment>
<gene>
    <name evidence="3" type="ORF">L1049_019553</name>
</gene>
<dbReference type="Proteomes" id="UP001415857">
    <property type="component" value="Unassembled WGS sequence"/>
</dbReference>